<dbReference type="GO" id="GO:0006508">
    <property type="term" value="P:proteolysis"/>
    <property type="evidence" value="ECO:0007669"/>
    <property type="project" value="InterPro"/>
</dbReference>
<dbReference type="VEuPathDB" id="AmoebaDB:NAEGRDRAFT_80477"/>
<keyword evidence="10" id="KW-0732">Signal</keyword>
<evidence type="ECO:0000256" key="9">
    <source>
        <dbReference type="ARBA" id="ARBA00045556"/>
    </source>
</evidence>
<dbReference type="EMBL" id="GG738881">
    <property type="protein sequence ID" value="EFC42117.1"/>
    <property type="molecule type" value="Genomic_DNA"/>
</dbReference>
<dbReference type="GO" id="GO:0008234">
    <property type="term" value="F:cysteine-type peptidase activity"/>
    <property type="evidence" value="ECO:0007669"/>
    <property type="project" value="InterPro"/>
</dbReference>
<reference evidence="12 13" key="1">
    <citation type="journal article" date="2010" name="Cell">
        <title>The genome of Naegleria gruberi illuminates early eukaryotic versatility.</title>
        <authorList>
            <person name="Fritz-Laylin L.K."/>
            <person name="Prochnik S.E."/>
            <person name="Ginger M.L."/>
            <person name="Dacks J.B."/>
            <person name="Carpenter M.L."/>
            <person name="Field M.C."/>
            <person name="Kuo A."/>
            <person name="Paredez A."/>
            <person name="Chapman J."/>
            <person name="Pham J."/>
            <person name="Shu S."/>
            <person name="Neupane R."/>
            <person name="Cipriano M."/>
            <person name="Mancuso J."/>
            <person name="Tu H."/>
            <person name="Salamov A."/>
            <person name="Lindquist E."/>
            <person name="Shapiro H."/>
            <person name="Lucas S."/>
            <person name="Grigoriev I.V."/>
            <person name="Cande W.Z."/>
            <person name="Fulton C."/>
            <person name="Rokhsar D.S."/>
            <person name="Dawson S.C."/>
        </authorList>
    </citation>
    <scope>NUCLEOTIDE SEQUENCE [LARGE SCALE GENOMIC DNA]</scope>
    <source>
        <strain evidence="12 13">NEG-M</strain>
    </source>
</reference>
<dbReference type="SUPFAM" id="SSF75001">
    <property type="entry name" value="Dipeptidyl peptidase I (cathepsin C), exclusion domain"/>
    <property type="match status" value="1"/>
</dbReference>
<evidence type="ECO:0000256" key="4">
    <source>
        <dbReference type="ARBA" id="ARBA00014709"/>
    </source>
</evidence>
<feature type="chain" id="PRO_5018712970" description="Dipeptidyl peptidase 1" evidence="10">
    <location>
        <begin position="27"/>
        <end position="569"/>
    </location>
</feature>
<dbReference type="InParanoid" id="D2VLU6"/>
<dbReference type="InterPro" id="IPR038765">
    <property type="entry name" value="Papain-like_cys_pep_sf"/>
</dbReference>
<dbReference type="GeneID" id="8851692"/>
<keyword evidence="13" id="KW-1185">Reference proteome</keyword>
<dbReference type="Pfam" id="PF08773">
    <property type="entry name" value="CathepsinC_exc"/>
    <property type="match status" value="1"/>
</dbReference>
<comment type="cofactor">
    <cofactor evidence="1">
        <name>chloride</name>
        <dbReference type="ChEBI" id="CHEBI:17996"/>
    </cofactor>
</comment>
<feature type="domain" description="Peptidase C1A papain C-terminal" evidence="11">
    <location>
        <begin position="322"/>
        <end position="560"/>
    </location>
</feature>
<accession>D2VLU6</accession>
<dbReference type="SUPFAM" id="SSF54001">
    <property type="entry name" value="Cysteine proteinases"/>
    <property type="match status" value="1"/>
</dbReference>
<evidence type="ECO:0000256" key="1">
    <source>
        <dbReference type="ARBA" id="ARBA00001923"/>
    </source>
</evidence>
<evidence type="ECO:0000256" key="3">
    <source>
        <dbReference type="ARBA" id="ARBA00011610"/>
    </source>
</evidence>
<dbReference type="AlphaFoldDB" id="D2VLU6"/>
<dbReference type="InterPro" id="IPR000668">
    <property type="entry name" value="Peptidase_C1A_C"/>
</dbReference>
<evidence type="ECO:0000256" key="6">
    <source>
        <dbReference type="ARBA" id="ARBA00029779"/>
    </source>
</evidence>
<evidence type="ECO:0000313" key="13">
    <source>
        <dbReference type="Proteomes" id="UP000006671"/>
    </source>
</evidence>
<dbReference type="InterPro" id="IPR013128">
    <property type="entry name" value="Peptidase_C1A"/>
</dbReference>
<dbReference type="Pfam" id="PF00112">
    <property type="entry name" value="Peptidase_C1"/>
    <property type="match status" value="1"/>
</dbReference>
<dbReference type="RefSeq" id="XP_002674861.1">
    <property type="nucleotide sequence ID" value="XM_002674815.1"/>
</dbReference>
<comment type="similarity">
    <text evidence="2">Belongs to the peptidase C1 family.</text>
</comment>
<evidence type="ECO:0000259" key="11">
    <source>
        <dbReference type="SMART" id="SM00645"/>
    </source>
</evidence>
<evidence type="ECO:0000256" key="2">
    <source>
        <dbReference type="ARBA" id="ARBA00008455"/>
    </source>
</evidence>
<dbReference type="OrthoDB" id="3789175at2759"/>
<dbReference type="InterPro" id="IPR025660">
    <property type="entry name" value="Pept_his_AS"/>
</dbReference>
<organism evidence="13">
    <name type="scientific">Naegleria gruberi</name>
    <name type="common">Amoeba</name>
    <dbReference type="NCBI Taxonomy" id="5762"/>
    <lineage>
        <taxon>Eukaryota</taxon>
        <taxon>Discoba</taxon>
        <taxon>Heterolobosea</taxon>
        <taxon>Tetramitia</taxon>
        <taxon>Eutetramitia</taxon>
        <taxon>Vahlkampfiidae</taxon>
        <taxon>Naegleria</taxon>
    </lineage>
</organism>
<dbReference type="PANTHER" id="PTHR12411">
    <property type="entry name" value="CYSTEINE PROTEASE FAMILY C1-RELATED"/>
    <property type="match status" value="1"/>
</dbReference>
<comment type="subunit">
    <text evidence="3">Tetramer of heterotrimers consisting of exclusion domain, heavy- and light chains.</text>
</comment>
<dbReference type="SMART" id="SM00645">
    <property type="entry name" value="Pept_C1"/>
    <property type="match status" value="1"/>
</dbReference>
<comment type="function">
    <text evidence="9">Thiol protease. Has dipeptidylpeptidase activity. Active against a broad range of dipeptide substrates composed of both polar and hydrophobic amino acids. Proline cannot occupy the P1 position and arginine cannot occupy the P2 position of the substrate. Can act as both an exopeptidase and endopeptidase. Activates serine proteases such as elastase, cathepsin G and granzymes A and B.</text>
</comment>
<dbReference type="Gene3D" id="2.40.128.80">
    <property type="entry name" value="Cathepsin C, exclusion domain"/>
    <property type="match status" value="1"/>
</dbReference>
<gene>
    <name evidence="12" type="ORF">NAEGRDRAFT_80477</name>
</gene>
<protein>
    <recommendedName>
        <fullName evidence="4">Dipeptidyl peptidase 1</fullName>
    </recommendedName>
    <alternativeName>
        <fullName evidence="6">Cathepsin C</fullName>
    </alternativeName>
    <alternativeName>
        <fullName evidence="5">Cathepsin J</fullName>
    </alternativeName>
    <alternativeName>
        <fullName evidence="8">Dipeptidyl peptidase I</fullName>
    </alternativeName>
    <alternativeName>
        <fullName evidence="7">Dipeptidyl transferase</fullName>
    </alternativeName>
</protein>
<dbReference type="Proteomes" id="UP000006671">
    <property type="component" value="Unassembled WGS sequence"/>
</dbReference>
<dbReference type="OMA" id="CYIASQM"/>
<dbReference type="InterPro" id="IPR036496">
    <property type="entry name" value="CathepsinC_exc_dom_sf"/>
</dbReference>
<evidence type="ECO:0000256" key="8">
    <source>
        <dbReference type="ARBA" id="ARBA00032961"/>
    </source>
</evidence>
<dbReference type="InterPro" id="IPR000169">
    <property type="entry name" value="Pept_cys_AS"/>
</dbReference>
<proteinExistence type="inferred from homology"/>
<dbReference type="PROSITE" id="PS00139">
    <property type="entry name" value="THIOL_PROTEASE_CYS"/>
    <property type="match status" value="1"/>
</dbReference>
<dbReference type="Gene3D" id="3.90.70.10">
    <property type="entry name" value="Cysteine proteinases"/>
    <property type="match status" value="1"/>
</dbReference>
<sequence length="569" mass="65285">MPTVKLGVTLCLLVLLQLLFITTTKADIPVHCVHDDIANNEWKLFITPSIYSVPNRNSKIAFRKQFVPLNCTRFDKEDLTISRVLRVYLEYPNIVRDSLDNSRIGTWTMVYDQGFEITLKDDFSEISLFAFSSFERMKNDTQLIKSKCHETFVGNYRKTSRDGKNSLGCYYAEKTKPSANDVKISLPVNTLLYKYFDPKNNGKGLNVNKKDSDDDFESESDLDLRILRTIKPSNTKFKNDKTLIDWINTQSDDLGWSAQAYPQFEEMTEADLINLSGGWKSLFLGHWNKWRPIGLDDAESFESTSDNFAIANQELLNQVEKLPKNFDWSNVDGENYVPDVKNQMACGSCYAFAAVTAIESRIRIQSRNNVREPLAVQDIVSCSPYAQKCHGGIPYAVGRHLRDFNLVPESCFPYKGSENVACSSKCKNPEYIVKVTKYRYVSDYYGGSNYANMMKEIYEHGPISASYLIYPDFKYYSKGIYKHSGKGYPMKTDRINREMNGWEPTTHSVVITGWGEDPKTGEKYWNVLNSWSESWGENGRFRIKRGNDECAIEAEGVAFYPEVIFMNKY</sequence>
<evidence type="ECO:0000256" key="5">
    <source>
        <dbReference type="ARBA" id="ARBA00029762"/>
    </source>
</evidence>
<dbReference type="eggNOG" id="KOG1543">
    <property type="taxonomic scope" value="Eukaryota"/>
</dbReference>
<evidence type="ECO:0000313" key="12">
    <source>
        <dbReference type="EMBL" id="EFC42117.1"/>
    </source>
</evidence>
<name>D2VLU6_NAEGR</name>
<dbReference type="InterPro" id="IPR014882">
    <property type="entry name" value="CathepsinC_exc"/>
</dbReference>
<dbReference type="PROSITE" id="PS00639">
    <property type="entry name" value="THIOL_PROTEASE_HIS"/>
    <property type="match status" value="1"/>
</dbReference>
<dbReference type="KEGG" id="ngr:NAEGRDRAFT_80477"/>
<feature type="signal peptide" evidence="10">
    <location>
        <begin position="1"/>
        <end position="26"/>
    </location>
</feature>
<evidence type="ECO:0000256" key="10">
    <source>
        <dbReference type="SAM" id="SignalP"/>
    </source>
</evidence>
<evidence type="ECO:0000256" key="7">
    <source>
        <dbReference type="ARBA" id="ARBA00030778"/>
    </source>
</evidence>